<protein>
    <recommendedName>
        <fullName evidence="1">Glutamate synthase alpha subunit C-terminal domain-containing protein</fullName>
    </recommendedName>
</protein>
<dbReference type="Proteomes" id="UP000003340">
    <property type="component" value="Unassembled WGS sequence"/>
</dbReference>
<evidence type="ECO:0000259" key="1">
    <source>
        <dbReference type="Pfam" id="PF01493"/>
    </source>
</evidence>
<dbReference type="CDD" id="cd00981">
    <property type="entry name" value="arch_gltB"/>
    <property type="match status" value="1"/>
</dbReference>
<dbReference type="STRING" id="537013.CLOSTMETH_00821"/>
<dbReference type="InterPro" id="IPR002489">
    <property type="entry name" value="Glu_synth_asu_C"/>
</dbReference>
<sequence length="242" mass="26178">MLINAERNTMHFKTLNNLIRDSKDAEVTIDNCIGQRFIGDGLRGKTITINGTPGNALGAYLDGARIVVNGNAQDATGDTMNDGDIFIHGSSGDATGYAMRGGRIYVKGDAGYRAGIHMKAYREKLPVLVIGGAAGSFLGEYQAGGIIIVLGLGCESEIPVGYFCGTGMHGGKIYLRCDKLPHDLPKQVVANDATPQDLQQIQAYIDTYCVEFGADREEILSHHFFVLTADTKNPYKQLYTHN</sequence>
<dbReference type="InterPro" id="IPR012061">
    <property type="entry name" value="Glu_synth_lsu_3"/>
</dbReference>
<dbReference type="EMBL" id="ACEC01000032">
    <property type="protein sequence ID" value="EEG31511.1"/>
    <property type="molecule type" value="Genomic_DNA"/>
</dbReference>
<reference evidence="2 3" key="1">
    <citation type="submission" date="2009-01" db="EMBL/GenBank/DDBJ databases">
        <authorList>
            <person name="Fulton L."/>
            <person name="Clifton S."/>
            <person name="Fulton B."/>
            <person name="Xu J."/>
            <person name="Minx P."/>
            <person name="Pepin K.H."/>
            <person name="Johnson M."/>
            <person name="Bhonagiri V."/>
            <person name="Nash W.E."/>
            <person name="Mardis E.R."/>
            <person name="Wilson R.K."/>
        </authorList>
    </citation>
    <scope>NUCLEOTIDE SEQUENCE [LARGE SCALE GENOMIC DNA]</scope>
    <source>
        <strain evidence="2 3">DSM 5476</strain>
    </source>
</reference>
<evidence type="ECO:0000313" key="3">
    <source>
        <dbReference type="Proteomes" id="UP000003340"/>
    </source>
</evidence>
<gene>
    <name evidence="2" type="ORF">CLOSTMETH_00821</name>
</gene>
<keyword evidence="3" id="KW-1185">Reference proteome</keyword>
<evidence type="ECO:0000313" key="2">
    <source>
        <dbReference type="EMBL" id="EEG31511.1"/>
    </source>
</evidence>
<dbReference type="eggNOG" id="COG0070">
    <property type="taxonomic scope" value="Bacteria"/>
</dbReference>
<reference evidence="2 3" key="2">
    <citation type="submission" date="2009-02" db="EMBL/GenBank/DDBJ databases">
        <title>Draft genome sequence of Clostridium methylpentosum (DSM 5476).</title>
        <authorList>
            <person name="Sudarsanam P."/>
            <person name="Ley R."/>
            <person name="Guruge J."/>
            <person name="Turnbaugh P.J."/>
            <person name="Mahowald M."/>
            <person name="Liep D."/>
            <person name="Gordon J."/>
        </authorList>
    </citation>
    <scope>NUCLEOTIDE SEQUENCE [LARGE SCALE GENOMIC DNA]</scope>
    <source>
        <strain evidence="2 3">DSM 5476</strain>
    </source>
</reference>
<dbReference type="GO" id="GO:0016491">
    <property type="term" value="F:oxidoreductase activity"/>
    <property type="evidence" value="ECO:0007669"/>
    <property type="project" value="InterPro"/>
</dbReference>
<dbReference type="HOGENOM" id="CLU_078510_1_0_9"/>
<feature type="domain" description="Glutamate synthase alpha subunit C-terminal" evidence="1">
    <location>
        <begin position="25"/>
        <end position="179"/>
    </location>
</feature>
<accession>C0EAG6</accession>
<dbReference type="PANTHER" id="PTHR39673">
    <property type="entry name" value="TUNGSTEN FORMYLMETHANOFURAN DEHYDROGENASE, SUBUNIT C (FWDC)"/>
    <property type="match status" value="1"/>
</dbReference>
<name>C0EAG6_9FIRM</name>
<dbReference type="SUPFAM" id="SSF69336">
    <property type="entry name" value="Alpha subunit of glutamate synthase, C-terminal domain"/>
    <property type="match status" value="1"/>
</dbReference>
<comment type="caution">
    <text evidence="2">The sequence shown here is derived from an EMBL/GenBank/DDBJ whole genome shotgun (WGS) entry which is preliminary data.</text>
</comment>
<dbReference type="InterPro" id="IPR035710">
    <property type="entry name" value="Archaeal_gltB"/>
</dbReference>
<dbReference type="InterPro" id="IPR036485">
    <property type="entry name" value="Glu_synth_asu_C_sf"/>
</dbReference>
<dbReference type="Gene3D" id="2.160.20.60">
    <property type="entry name" value="Glutamate synthase, alpha subunit, C-terminal domain"/>
    <property type="match status" value="1"/>
</dbReference>
<organism evidence="2 3">
    <name type="scientific">[Clostridium] methylpentosum DSM 5476</name>
    <dbReference type="NCBI Taxonomy" id="537013"/>
    <lineage>
        <taxon>Bacteria</taxon>
        <taxon>Bacillati</taxon>
        <taxon>Bacillota</taxon>
        <taxon>Clostridia</taxon>
        <taxon>Eubacteriales</taxon>
        <taxon>Oscillospiraceae</taxon>
        <taxon>Oscillospiraceae incertae sedis</taxon>
    </lineage>
</organism>
<proteinExistence type="predicted"/>
<dbReference type="PANTHER" id="PTHR39673:SF5">
    <property type="entry name" value="TUNGSTEN-CONTAINING FORMYLMETHANOFURAN DEHYDROGENASE 2 SUBUNIT C"/>
    <property type="match status" value="1"/>
</dbReference>
<dbReference type="PIRSF" id="PIRSF006519">
    <property type="entry name" value="GOGAT_dom3"/>
    <property type="match status" value="1"/>
</dbReference>
<dbReference type="AlphaFoldDB" id="C0EAG6"/>
<dbReference type="Pfam" id="PF01493">
    <property type="entry name" value="GXGXG"/>
    <property type="match status" value="1"/>
</dbReference>